<evidence type="ECO:0000313" key="2">
    <source>
        <dbReference type="EMBL" id="GAA5139629.1"/>
    </source>
</evidence>
<name>A0ABP9P2H8_9PSEU</name>
<dbReference type="Pfam" id="PF07969">
    <property type="entry name" value="Amidohydro_3"/>
    <property type="match status" value="1"/>
</dbReference>
<dbReference type="EMBL" id="BAABJO010000044">
    <property type="protein sequence ID" value="GAA5139629.1"/>
    <property type="molecule type" value="Genomic_DNA"/>
</dbReference>
<comment type="caution">
    <text evidence="2">The sequence shown here is derived from an EMBL/GenBank/DDBJ whole genome shotgun (WGS) entry which is preliminary data.</text>
</comment>
<gene>
    <name evidence="2" type="ORF">GCM10023320_75980</name>
</gene>
<dbReference type="SUPFAM" id="SSF51338">
    <property type="entry name" value="Composite domain of metallo-dependent hydrolases"/>
    <property type="match status" value="1"/>
</dbReference>
<dbReference type="PANTHER" id="PTHR11647:SF1">
    <property type="entry name" value="COLLAPSIN RESPONSE MEDIATOR PROTEIN"/>
    <property type="match status" value="1"/>
</dbReference>
<feature type="domain" description="Amidohydrolase 3" evidence="1">
    <location>
        <begin position="45"/>
        <end position="471"/>
    </location>
</feature>
<dbReference type="RefSeq" id="WP_345612171.1">
    <property type="nucleotide sequence ID" value="NZ_BAABJO010000044.1"/>
</dbReference>
<dbReference type="PANTHER" id="PTHR11647">
    <property type="entry name" value="HYDRANTOINASE/DIHYDROPYRIMIDINASE FAMILY MEMBER"/>
    <property type="match status" value="1"/>
</dbReference>
<protein>
    <submittedName>
        <fullName evidence="2">Amidohydrolase family protein</fullName>
    </submittedName>
</protein>
<dbReference type="SUPFAM" id="SSF51556">
    <property type="entry name" value="Metallo-dependent hydrolases"/>
    <property type="match status" value="1"/>
</dbReference>
<dbReference type="InterPro" id="IPR013108">
    <property type="entry name" value="Amidohydro_3"/>
</dbReference>
<sequence length="489" mass="51369">MTVHELVLTGGRVIDPESGLDAVRDVGIIGDTVREVGPDLAGTVTVDVSGLVVSPGFVDLHSHSQDVAGQRLQALDGVTTALELEAGAFPVEPAYRRAAAAGRPVNYGFSTSWAGARMHVLAGAPPVADLDEMLVHVADPRWQATAAPADVDRILALLEADLAAGALGIGVLVGYAPGTDPAEYLAVAALAARHGVPTYTHARDLVEMDPQVPVDGAEEIVRAAGETGAHMHYCHLNSTSGRHVDRVLALVERVRREGASVTTEAYPYGAGMTGIGAAFLAPELLHRRGLTPGSIGHLGLGRRIADADELRRVRAEDPGALAFVHQTDETDPRAFAVVQRALAFPDAAVASDAIAPQWPSGPHDPLSWPLPPQVATHPRTAGTFGRTLRLLVRELGLLSLPEAVRRCTLVPAQVVQEAAPAMRRKGRLQPGCDADVTVFDPATVTDRSTYTDTTRPSTGVRHVLVGGRFVVRDGVLDTGALPGRAVRGA</sequence>
<dbReference type="NCBIfam" id="NF006560">
    <property type="entry name" value="PRK09061.1"/>
    <property type="match status" value="1"/>
</dbReference>
<keyword evidence="3" id="KW-1185">Reference proteome</keyword>
<dbReference type="Gene3D" id="3.20.20.140">
    <property type="entry name" value="Metal-dependent hydrolases"/>
    <property type="match status" value="1"/>
</dbReference>
<organism evidence="2 3">
    <name type="scientific">Pseudonocardia adelaidensis</name>
    <dbReference type="NCBI Taxonomy" id="648754"/>
    <lineage>
        <taxon>Bacteria</taxon>
        <taxon>Bacillati</taxon>
        <taxon>Actinomycetota</taxon>
        <taxon>Actinomycetes</taxon>
        <taxon>Pseudonocardiales</taxon>
        <taxon>Pseudonocardiaceae</taxon>
        <taxon>Pseudonocardia</taxon>
    </lineage>
</organism>
<evidence type="ECO:0000313" key="3">
    <source>
        <dbReference type="Proteomes" id="UP001500804"/>
    </source>
</evidence>
<dbReference type="Gene3D" id="2.30.40.10">
    <property type="entry name" value="Urease, subunit C, domain 1"/>
    <property type="match status" value="1"/>
</dbReference>
<reference evidence="3" key="1">
    <citation type="journal article" date="2019" name="Int. J. Syst. Evol. Microbiol.">
        <title>The Global Catalogue of Microorganisms (GCM) 10K type strain sequencing project: providing services to taxonomists for standard genome sequencing and annotation.</title>
        <authorList>
            <consortium name="The Broad Institute Genomics Platform"/>
            <consortium name="The Broad Institute Genome Sequencing Center for Infectious Disease"/>
            <person name="Wu L."/>
            <person name="Ma J."/>
        </authorList>
    </citation>
    <scope>NUCLEOTIDE SEQUENCE [LARGE SCALE GENOMIC DNA]</scope>
    <source>
        <strain evidence="3">JCM 18302</strain>
    </source>
</reference>
<dbReference type="InterPro" id="IPR032466">
    <property type="entry name" value="Metal_Hydrolase"/>
</dbReference>
<dbReference type="InterPro" id="IPR050378">
    <property type="entry name" value="Metallo-dep_Hydrolases_sf"/>
</dbReference>
<proteinExistence type="predicted"/>
<evidence type="ECO:0000259" key="1">
    <source>
        <dbReference type="Pfam" id="PF07969"/>
    </source>
</evidence>
<dbReference type="Proteomes" id="UP001500804">
    <property type="component" value="Unassembled WGS sequence"/>
</dbReference>
<accession>A0ABP9P2H8</accession>
<dbReference type="InterPro" id="IPR011059">
    <property type="entry name" value="Metal-dep_hydrolase_composite"/>
</dbReference>